<dbReference type="GO" id="GO:0007411">
    <property type="term" value="P:axon guidance"/>
    <property type="evidence" value="ECO:0007669"/>
    <property type="project" value="TreeGrafter"/>
</dbReference>
<dbReference type="GO" id="GO:0030335">
    <property type="term" value="P:positive regulation of cell migration"/>
    <property type="evidence" value="ECO:0007669"/>
    <property type="project" value="TreeGrafter"/>
</dbReference>
<dbReference type="InterPro" id="IPR027231">
    <property type="entry name" value="Semaphorin"/>
</dbReference>
<keyword evidence="5" id="KW-1185">Reference proteome</keyword>
<dbReference type="Pfam" id="PF01403">
    <property type="entry name" value="Sema"/>
    <property type="match status" value="1"/>
</dbReference>
<dbReference type="SUPFAM" id="SSF101912">
    <property type="entry name" value="Sema domain"/>
    <property type="match status" value="3"/>
</dbReference>
<dbReference type="GO" id="GO:0045499">
    <property type="term" value="F:chemorepellent activity"/>
    <property type="evidence" value="ECO:0007669"/>
    <property type="project" value="TreeGrafter"/>
</dbReference>
<protein>
    <submittedName>
        <fullName evidence="4">Semaphorin-4E</fullName>
    </submittedName>
</protein>
<evidence type="ECO:0000313" key="5">
    <source>
        <dbReference type="Proteomes" id="UP000289886"/>
    </source>
</evidence>
<dbReference type="SMART" id="SM00630">
    <property type="entry name" value="Sema"/>
    <property type="match status" value="1"/>
</dbReference>
<evidence type="ECO:0000256" key="2">
    <source>
        <dbReference type="PROSITE-ProRule" id="PRU00352"/>
    </source>
</evidence>
<dbReference type="GO" id="GO:0071526">
    <property type="term" value="P:semaphorin-plexin signaling pathway"/>
    <property type="evidence" value="ECO:0007669"/>
    <property type="project" value="TreeGrafter"/>
</dbReference>
<evidence type="ECO:0000313" key="4">
    <source>
        <dbReference type="EMBL" id="RXM91313.1"/>
    </source>
</evidence>
<dbReference type="InterPro" id="IPR015943">
    <property type="entry name" value="WD40/YVTN_repeat-like_dom_sf"/>
</dbReference>
<reference evidence="4 5" key="1">
    <citation type="submission" date="2019-01" db="EMBL/GenBank/DDBJ databases">
        <title>Draft Genome and Complete Hox-Cluster Characterization of the Sterlet Sturgeon (Acipenser ruthenus).</title>
        <authorList>
            <person name="Wei Q."/>
        </authorList>
    </citation>
    <scope>NUCLEOTIDE SEQUENCE [LARGE SCALE GENOMIC DNA]</scope>
    <source>
        <strain evidence="4">WHYD16114868_AA</strain>
        <tissue evidence="4">Blood</tissue>
    </source>
</reference>
<comment type="caution">
    <text evidence="4">The sequence shown here is derived from an EMBL/GenBank/DDBJ whole genome shotgun (WGS) entry which is preliminary data.</text>
</comment>
<evidence type="ECO:0000256" key="1">
    <source>
        <dbReference type="ARBA" id="ARBA00023180"/>
    </source>
</evidence>
<dbReference type="GO" id="GO:0030215">
    <property type="term" value="F:semaphorin receptor binding"/>
    <property type="evidence" value="ECO:0007669"/>
    <property type="project" value="InterPro"/>
</dbReference>
<dbReference type="GO" id="GO:0001755">
    <property type="term" value="P:neural crest cell migration"/>
    <property type="evidence" value="ECO:0007669"/>
    <property type="project" value="TreeGrafter"/>
</dbReference>
<evidence type="ECO:0000259" key="3">
    <source>
        <dbReference type="PROSITE" id="PS51004"/>
    </source>
</evidence>
<comment type="caution">
    <text evidence="2">Lacks conserved residue(s) required for the propagation of feature annotation.</text>
</comment>
<dbReference type="Proteomes" id="UP000289886">
    <property type="component" value="Unassembled WGS sequence"/>
</dbReference>
<dbReference type="PANTHER" id="PTHR11036">
    <property type="entry name" value="SEMAPHORIN"/>
    <property type="match status" value="1"/>
</dbReference>
<dbReference type="GO" id="GO:0005615">
    <property type="term" value="C:extracellular space"/>
    <property type="evidence" value="ECO:0007669"/>
    <property type="project" value="TreeGrafter"/>
</dbReference>
<feature type="domain" description="Sema" evidence="3">
    <location>
        <begin position="1"/>
        <end position="132"/>
    </location>
</feature>
<dbReference type="InterPro" id="IPR001627">
    <property type="entry name" value="Semap_dom"/>
</dbReference>
<feature type="domain" description="Sema" evidence="3">
    <location>
        <begin position="151"/>
        <end position="372"/>
    </location>
</feature>
<sequence>MGINRSLDLPDKTLQFVRDHPLMDDSVTPIGGQPRLVKRGSRFSRIVVDRITALDGKPYDVMFIGTENGFLQKAVNFDGEMFIIEEVQLFQPPEPVQSLTLSSKKGDLGGQRTLQKKWTTFLKASLVCSVPELNVQLIVQDVFVLKSEDWRENIFYAVFIPQSIKTFKEEGFFNYSTMLVREDINTLFVGAREAVYALNMEDISERLSTTECRNYIRTLHKIDDAKMYVCGTNAFSPTCAYMTFNKGQLLLENNFEEGKGKCPFDPFQRYASVLVEDHLYAATSINFLGSEPAVIRNSGNFLRTEFKASWLNEPNFIYMDMVEESQNNADGDDDKVYLFFSETAVEYDFYNKLLVSRIARVCKVGFTGTKQR</sequence>
<dbReference type="Gene3D" id="2.130.10.10">
    <property type="entry name" value="YVTN repeat-like/Quinoprotein amine dehydrogenase"/>
    <property type="match status" value="3"/>
</dbReference>
<keyword evidence="1" id="KW-0325">Glycoprotein</keyword>
<gene>
    <name evidence="4" type="ORF">EOD39_21304</name>
</gene>
<dbReference type="GO" id="GO:0043931">
    <property type="term" value="P:ossification involved in bone maturation"/>
    <property type="evidence" value="ECO:0007669"/>
    <property type="project" value="TreeGrafter"/>
</dbReference>
<dbReference type="GO" id="GO:0005886">
    <property type="term" value="C:plasma membrane"/>
    <property type="evidence" value="ECO:0007669"/>
    <property type="project" value="TreeGrafter"/>
</dbReference>
<name>A0A444UT15_ACIRT</name>
<accession>A0A444UT15</accession>
<dbReference type="PROSITE" id="PS51004">
    <property type="entry name" value="SEMA"/>
    <property type="match status" value="2"/>
</dbReference>
<dbReference type="AlphaFoldDB" id="A0A444UT15"/>
<dbReference type="PANTHER" id="PTHR11036:SF135">
    <property type="entry name" value="SEMAPHORIN 4D ISOFORM X1-RELATED"/>
    <property type="match status" value="1"/>
</dbReference>
<organism evidence="4 5">
    <name type="scientific">Acipenser ruthenus</name>
    <name type="common">Sterlet sturgeon</name>
    <dbReference type="NCBI Taxonomy" id="7906"/>
    <lineage>
        <taxon>Eukaryota</taxon>
        <taxon>Metazoa</taxon>
        <taxon>Chordata</taxon>
        <taxon>Craniata</taxon>
        <taxon>Vertebrata</taxon>
        <taxon>Euteleostomi</taxon>
        <taxon>Actinopterygii</taxon>
        <taxon>Chondrostei</taxon>
        <taxon>Acipenseriformes</taxon>
        <taxon>Acipenseridae</taxon>
        <taxon>Acipenser</taxon>
    </lineage>
</organism>
<dbReference type="GO" id="GO:0000122">
    <property type="term" value="P:negative regulation of transcription by RNA polymerase II"/>
    <property type="evidence" value="ECO:0007669"/>
    <property type="project" value="TreeGrafter"/>
</dbReference>
<dbReference type="InterPro" id="IPR036352">
    <property type="entry name" value="Semap_dom_sf"/>
</dbReference>
<dbReference type="EMBL" id="SCEB01009255">
    <property type="protein sequence ID" value="RXM91313.1"/>
    <property type="molecule type" value="Genomic_DNA"/>
</dbReference>
<proteinExistence type="predicted"/>